<name>Z9JIA4_9GAMM</name>
<sequence>MLVYASYLTVERGQHQKRTVASRETYLHDLHTIIEQQQTGVIRGTLGDVFDKFHQLMACACEA</sequence>
<organism evidence="1 2">
    <name type="scientific">Xylella taiwanensis</name>
    <dbReference type="NCBI Taxonomy" id="1444770"/>
    <lineage>
        <taxon>Bacteria</taxon>
        <taxon>Pseudomonadati</taxon>
        <taxon>Pseudomonadota</taxon>
        <taxon>Gammaproteobacteria</taxon>
        <taxon>Lysobacterales</taxon>
        <taxon>Lysobacteraceae</taxon>
        <taxon>Xylella</taxon>
    </lineage>
</organism>
<proteinExistence type="predicted"/>
<dbReference type="AlphaFoldDB" id="Z9JIA4"/>
<evidence type="ECO:0000313" key="2">
    <source>
        <dbReference type="Proteomes" id="UP000020406"/>
    </source>
</evidence>
<protein>
    <submittedName>
        <fullName evidence="1">Uncharacterized protein</fullName>
    </submittedName>
</protein>
<dbReference type="EMBL" id="JDSQ01000019">
    <property type="protein sequence ID" value="EWS77516.1"/>
    <property type="molecule type" value="Genomic_DNA"/>
</dbReference>
<accession>Z9JIA4</accession>
<evidence type="ECO:0000313" key="1">
    <source>
        <dbReference type="EMBL" id="EWS77516.1"/>
    </source>
</evidence>
<dbReference type="Proteomes" id="UP000020406">
    <property type="component" value="Unassembled WGS sequence"/>
</dbReference>
<dbReference type="eggNOG" id="COG0582">
    <property type="taxonomic scope" value="Bacteria"/>
</dbReference>
<reference evidence="1 2" key="1">
    <citation type="journal article" date="2014" name="Genome Announc.">
        <title>Draft Genome Sequence of Xylella fastidiosa Pear Leaf Scorch Strain in Taiwan.</title>
        <authorList>
            <person name="Su C.C."/>
            <person name="Deng W.L."/>
            <person name="Jan F.J."/>
            <person name="Chang C.J."/>
            <person name="Huang H."/>
            <person name="Chen J."/>
        </authorList>
    </citation>
    <scope>NUCLEOTIDE SEQUENCE [LARGE SCALE GENOMIC DNA]</scope>
    <source>
        <strain evidence="1 2">PLS229</strain>
    </source>
</reference>
<comment type="caution">
    <text evidence="1">The sequence shown here is derived from an EMBL/GenBank/DDBJ whole genome shotgun (WGS) entry which is preliminary data.</text>
</comment>
<gene>
    <name evidence="1" type="ORF">AF72_10645</name>
</gene>